<keyword evidence="2" id="KW-1185">Reference proteome</keyword>
<dbReference type="PANTHER" id="PTHR33332">
    <property type="entry name" value="REVERSE TRANSCRIPTASE DOMAIN-CONTAINING PROTEIN"/>
    <property type="match status" value="1"/>
</dbReference>
<dbReference type="STRING" id="9244.A0A091I4G7"/>
<accession>A0A091I4G7</accession>
<gene>
    <name evidence="1" type="ORF">N300_01526</name>
</gene>
<evidence type="ECO:0000313" key="1">
    <source>
        <dbReference type="EMBL" id="KFP03434.1"/>
    </source>
</evidence>
<feature type="non-terminal residue" evidence="1">
    <location>
        <position position="251"/>
    </location>
</feature>
<reference evidence="1 2" key="1">
    <citation type="submission" date="2014-04" db="EMBL/GenBank/DDBJ databases">
        <title>Genome evolution of avian class.</title>
        <authorList>
            <person name="Zhang G."/>
            <person name="Li C."/>
        </authorList>
    </citation>
    <scope>NUCLEOTIDE SEQUENCE [LARGE SCALE GENOMIC DNA]</scope>
    <source>
        <strain evidence="1">BGI_N300</strain>
    </source>
</reference>
<evidence type="ECO:0000313" key="2">
    <source>
        <dbReference type="Proteomes" id="UP000054308"/>
    </source>
</evidence>
<dbReference type="PRINTS" id="PR01345">
    <property type="entry name" value="CERVTRCPTASE"/>
</dbReference>
<organism evidence="1 2">
    <name type="scientific">Calypte anna</name>
    <name type="common">Anna's hummingbird</name>
    <name type="synonym">Archilochus anna</name>
    <dbReference type="NCBI Taxonomy" id="9244"/>
    <lineage>
        <taxon>Eukaryota</taxon>
        <taxon>Metazoa</taxon>
        <taxon>Chordata</taxon>
        <taxon>Craniata</taxon>
        <taxon>Vertebrata</taxon>
        <taxon>Euteleostomi</taxon>
        <taxon>Archelosauria</taxon>
        <taxon>Archosauria</taxon>
        <taxon>Dinosauria</taxon>
        <taxon>Saurischia</taxon>
        <taxon>Theropoda</taxon>
        <taxon>Coelurosauria</taxon>
        <taxon>Aves</taxon>
        <taxon>Neognathae</taxon>
        <taxon>Neoaves</taxon>
        <taxon>Strisores</taxon>
        <taxon>Apodiformes</taxon>
        <taxon>Trochilidae</taxon>
        <taxon>Calypte</taxon>
    </lineage>
</organism>
<proteinExistence type="predicted"/>
<protein>
    <recommendedName>
        <fullName evidence="3">Reverse transcriptase domain-containing protein</fullName>
    </recommendedName>
</protein>
<name>A0A091I4G7_CALAN</name>
<feature type="non-terminal residue" evidence="1">
    <location>
        <position position="1"/>
    </location>
</feature>
<dbReference type="Proteomes" id="UP000054308">
    <property type="component" value="Unassembled WGS sequence"/>
</dbReference>
<dbReference type="AlphaFoldDB" id="A0A091I4G7"/>
<sequence>RDLDRLESWADSNGMRFNTAKCRVLHFGHNNPMQRYRLGTEWLESSQAERDLGVWIDRKLNMSQQCAQVAKKANGIQACIWNSVASRSKEVILPLYSALVRPHLEYCVQFWAPQFRKDIKKEATPRVLKDIEVLEQVQRRATRLVKGLEHRPDEERLRELGLFSLEKRMLRGDFIAVYNSLKGVCNRVDVGLFCQTTFNKTRGHGLKLCQGKFRLDIRKNFFTERVIRHWNGLPREVVDSPSLEIFKKRLD</sequence>
<dbReference type="EMBL" id="KL218247">
    <property type="protein sequence ID" value="KFP03434.1"/>
    <property type="molecule type" value="Genomic_DNA"/>
</dbReference>
<evidence type="ECO:0008006" key="3">
    <source>
        <dbReference type="Google" id="ProtNLM"/>
    </source>
</evidence>